<accession>A0ABW7F9C9</accession>
<evidence type="ECO:0000313" key="1">
    <source>
        <dbReference type="EMBL" id="MFG6431963.1"/>
    </source>
</evidence>
<dbReference type="EMBL" id="JBIGHV010000007">
    <property type="protein sequence ID" value="MFG6431963.1"/>
    <property type="molecule type" value="Genomic_DNA"/>
</dbReference>
<keyword evidence="2" id="KW-1185">Reference proteome</keyword>
<protein>
    <submittedName>
        <fullName evidence="1">Uncharacterized protein</fullName>
    </submittedName>
</protein>
<dbReference type="Proteomes" id="UP001606210">
    <property type="component" value="Unassembled WGS sequence"/>
</dbReference>
<proteinExistence type="predicted"/>
<evidence type="ECO:0000313" key="2">
    <source>
        <dbReference type="Proteomes" id="UP001606210"/>
    </source>
</evidence>
<sequence length="93" mass="10494">MLLILPLASAYAWRAAAVLPRRLRWDGQAWWLADADRDEETAVQLTVLIDLDAWLLLRASAGPRWLPLARRQQPHWGALRATLFTAPGGALQR</sequence>
<reference evidence="1 2" key="1">
    <citation type="submission" date="2024-08" db="EMBL/GenBank/DDBJ databases">
        <authorList>
            <person name="Lu H."/>
        </authorList>
    </citation>
    <scope>NUCLEOTIDE SEQUENCE [LARGE SCALE GENOMIC DNA]</scope>
    <source>
        <strain evidence="1 2">LYH14W</strain>
    </source>
</reference>
<name>A0ABW7F9C9_9BURK</name>
<gene>
    <name evidence="1" type="ORF">ACG00Y_18730</name>
</gene>
<organism evidence="1 2">
    <name type="scientific">Pelomonas parva</name>
    <dbReference type="NCBI Taxonomy" id="3299032"/>
    <lineage>
        <taxon>Bacteria</taxon>
        <taxon>Pseudomonadati</taxon>
        <taxon>Pseudomonadota</taxon>
        <taxon>Betaproteobacteria</taxon>
        <taxon>Burkholderiales</taxon>
        <taxon>Sphaerotilaceae</taxon>
        <taxon>Roseateles</taxon>
    </lineage>
</organism>
<comment type="caution">
    <text evidence="1">The sequence shown here is derived from an EMBL/GenBank/DDBJ whole genome shotgun (WGS) entry which is preliminary data.</text>
</comment>